<dbReference type="GO" id="GO:0007059">
    <property type="term" value="P:chromosome segregation"/>
    <property type="evidence" value="ECO:0007669"/>
    <property type="project" value="UniProtKB-KW"/>
</dbReference>
<protein>
    <submittedName>
        <fullName evidence="20">Inner centromere protein</fullName>
    </submittedName>
</protein>
<feature type="compositionally biased region" description="Basic and acidic residues" evidence="17">
    <location>
        <begin position="500"/>
        <end position="548"/>
    </location>
</feature>
<comment type="similarity">
    <text evidence="5">Belongs to the INCENP family.</text>
</comment>
<feature type="compositionally biased region" description="Basic residues" evidence="17">
    <location>
        <begin position="62"/>
        <end position="71"/>
    </location>
</feature>
<evidence type="ECO:0000313" key="20">
    <source>
        <dbReference type="Ensembl" id="ENSGALP00010038253.1"/>
    </source>
</evidence>
<evidence type="ECO:0000256" key="10">
    <source>
        <dbReference type="ARBA" id="ARBA00022776"/>
    </source>
</evidence>
<dbReference type="Gene3D" id="1.20.5.3600">
    <property type="match status" value="1"/>
</dbReference>
<dbReference type="InterPro" id="IPR005635">
    <property type="entry name" value="Inner_centromere_prot_ARK-bd"/>
</dbReference>
<keyword evidence="10" id="KW-0498">Mitosis</keyword>
<keyword evidence="9" id="KW-0493">Microtubule</keyword>
<feature type="compositionally biased region" description="Basic and acidic residues" evidence="17">
    <location>
        <begin position="624"/>
        <end position="686"/>
    </location>
</feature>
<evidence type="ECO:0000259" key="18">
    <source>
        <dbReference type="Pfam" id="PF03941"/>
    </source>
</evidence>
<feature type="compositionally biased region" description="Polar residues" evidence="17">
    <location>
        <begin position="272"/>
        <end position="283"/>
    </location>
</feature>
<feature type="region of interest" description="Disordered" evidence="17">
    <location>
        <begin position="570"/>
        <end position="737"/>
    </location>
</feature>
<proteinExistence type="inferred from homology"/>
<keyword evidence="7" id="KW-0963">Cytoplasm</keyword>
<feature type="region of interest" description="Disordered" evidence="17">
    <location>
        <begin position="388"/>
        <end position="457"/>
    </location>
</feature>
<feature type="compositionally biased region" description="Basic and acidic residues" evidence="17">
    <location>
        <begin position="261"/>
        <end position="271"/>
    </location>
</feature>
<feature type="compositionally biased region" description="Basic and acidic residues" evidence="17">
    <location>
        <begin position="598"/>
        <end position="615"/>
    </location>
</feature>
<feature type="compositionally biased region" description="Low complexity" evidence="17">
    <location>
        <begin position="339"/>
        <end position="351"/>
    </location>
</feature>
<evidence type="ECO:0000256" key="3">
    <source>
        <dbReference type="ARBA" id="ARBA00004214"/>
    </source>
</evidence>
<dbReference type="PANTHER" id="PTHR13142">
    <property type="entry name" value="INNER CENTROMERE PROTEIN"/>
    <property type="match status" value="1"/>
</dbReference>
<dbReference type="AlphaFoldDB" id="A0A8V1A4Y8"/>
<comment type="subcellular location">
    <subcellularLocation>
        <location evidence="4">Chromosome</location>
        <location evidence="4">Centromere</location>
        <location evidence="4">Kinetochore</location>
    </subcellularLocation>
    <subcellularLocation>
        <location evidence="2">Cytoplasm</location>
        <location evidence="2">Cytoskeleton</location>
        <location evidence="2">Spindle</location>
    </subcellularLocation>
    <subcellularLocation>
        <location evidence="3">Midbody</location>
    </subcellularLocation>
    <subcellularLocation>
        <location evidence="1">Nucleus</location>
    </subcellularLocation>
</comment>
<feature type="compositionally biased region" description="Polar residues" evidence="17">
    <location>
        <begin position="688"/>
        <end position="697"/>
    </location>
</feature>
<accession>A0A8V1A4Y8</accession>
<dbReference type="GO" id="GO:0000776">
    <property type="term" value="C:kinetochore"/>
    <property type="evidence" value="ECO:0007669"/>
    <property type="project" value="UniProtKB-KW"/>
</dbReference>
<evidence type="ECO:0000256" key="1">
    <source>
        <dbReference type="ARBA" id="ARBA00004123"/>
    </source>
</evidence>
<evidence type="ECO:0000256" key="11">
    <source>
        <dbReference type="ARBA" id="ARBA00022829"/>
    </source>
</evidence>
<dbReference type="GO" id="GO:0005634">
    <property type="term" value="C:nucleus"/>
    <property type="evidence" value="ECO:0007669"/>
    <property type="project" value="UniProtKB-SubCell"/>
</dbReference>
<evidence type="ECO:0000256" key="15">
    <source>
        <dbReference type="ARBA" id="ARBA00023306"/>
    </source>
</evidence>
<dbReference type="GO" id="GO:0005819">
    <property type="term" value="C:spindle"/>
    <property type="evidence" value="ECO:0007669"/>
    <property type="project" value="UniProtKB-SubCell"/>
</dbReference>
<dbReference type="GO" id="GO:0005874">
    <property type="term" value="C:microtubule"/>
    <property type="evidence" value="ECO:0007669"/>
    <property type="project" value="UniProtKB-KW"/>
</dbReference>
<evidence type="ECO:0000313" key="21">
    <source>
        <dbReference type="Proteomes" id="UP000000539"/>
    </source>
</evidence>
<feature type="compositionally biased region" description="Polar residues" evidence="17">
    <location>
        <begin position="119"/>
        <end position="134"/>
    </location>
</feature>
<feature type="region of interest" description="Disordered" evidence="17">
    <location>
        <begin position="178"/>
        <end position="210"/>
    </location>
</feature>
<keyword evidence="15" id="KW-0131">Cell cycle</keyword>
<keyword evidence="12" id="KW-0995">Kinetochore</keyword>
<reference evidence="20" key="3">
    <citation type="submission" date="2025-09" db="UniProtKB">
        <authorList>
            <consortium name="Ensembl"/>
        </authorList>
    </citation>
    <scope>IDENTIFICATION</scope>
    <source>
        <strain evidence="20">broiler</strain>
    </source>
</reference>
<evidence type="ECO:0000256" key="16">
    <source>
        <dbReference type="ARBA" id="ARBA00023328"/>
    </source>
</evidence>
<keyword evidence="13" id="KW-0206">Cytoskeleton</keyword>
<feature type="region of interest" description="Disordered" evidence="17">
    <location>
        <begin position="248"/>
        <end position="376"/>
    </location>
</feature>
<evidence type="ECO:0000256" key="8">
    <source>
        <dbReference type="ARBA" id="ARBA00022618"/>
    </source>
</evidence>
<feature type="compositionally biased region" description="Basic and acidic residues" evidence="17">
    <location>
        <begin position="98"/>
        <end position="111"/>
    </location>
</feature>
<evidence type="ECO:0000256" key="2">
    <source>
        <dbReference type="ARBA" id="ARBA00004186"/>
    </source>
</evidence>
<keyword evidence="11" id="KW-0159">Chromosome partition</keyword>
<reference evidence="20" key="1">
    <citation type="submission" date="2020-11" db="EMBL/GenBank/DDBJ databases">
        <title>Gallus gallus (Chicken) genome, bGalGal1, GRCg7b, maternal haplotype autosomes + Z &amp; W.</title>
        <authorList>
            <person name="Warren W."/>
            <person name="Formenti G."/>
            <person name="Fedrigo O."/>
            <person name="Haase B."/>
            <person name="Mountcastle J."/>
            <person name="Balacco J."/>
            <person name="Tracey A."/>
            <person name="Schneider V."/>
            <person name="Okimoto R."/>
            <person name="Cheng H."/>
            <person name="Hawken R."/>
            <person name="Howe K."/>
            <person name="Jarvis E.D."/>
        </authorList>
    </citation>
    <scope>NUCLEOTIDE SEQUENCE [LARGE SCALE GENOMIC DNA]</scope>
    <source>
        <strain evidence="20">Broiler</strain>
    </source>
</reference>
<keyword evidence="6" id="KW-0158">Chromosome</keyword>
<keyword evidence="21" id="KW-1185">Reference proteome</keyword>
<gene>
    <name evidence="20" type="primary">INCENP</name>
</gene>
<organism evidence="20 21">
    <name type="scientific">Gallus gallus</name>
    <name type="common">Chicken</name>
    <dbReference type="NCBI Taxonomy" id="9031"/>
    <lineage>
        <taxon>Eukaryota</taxon>
        <taxon>Metazoa</taxon>
        <taxon>Chordata</taxon>
        <taxon>Craniata</taxon>
        <taxon>Vertebrata</taxon>
        <taxon>Euteleostomi</taxon>
        <taxon>Archelosauria</taxon>
        <taxon>Archosauria</taxon>
        <taxon>Dinosauria</taxon>
        <taxon>Saurischia</taxon>
        <taxon>Theropoda</taxon>
        <taxon>Coelurosauria</taxon>
        <taxon>Aves</taxon>
        <taxon>Neognathae</taxon>
        <taxon>Galloanserae</taxon>
        <taxon>Galliformes</taxon>
        <taxon>Phasianidae</taxon>
        <taxon>Phasianinae</taxon>
        <taxon>Gallus</taxon>
    </lineage>
</organism>
<dbReference type="Proteomes" id="UP000000539">
    <property type="component" value="Chromosome 5"/>
</dbReference>
<dbReference type="Gene3D" id="6.10.250.2990">
    <property type="match status" value="1"/>
</dbReference>
<evidence type="ECO:0000256" key="4">
    <source>
        <dbReference type="ARBA" id="ARBA00004629"/>
    </source>
</evidence>
<feature type="compositionally biased region" description="Basic and acidic residues" evidence="17">
    <location>
        <begin position="570"/>
        <end position="591"/>
    </location>
</feature>
<keyword evidence="16" id="KW-0137">Centromere</keyword>
<dbReference type="PANTHER" id="PTHR13142:SF1">
    <property type="entry name" value="INNER CENTROMERE PROTEIN"/>
    <property type="match status" value="1"/>
</dbReference>
<dbReference type="Ensembl" id="ENSGALT00010061953.1">
    <property type="protein sequence ID" value="ENSGALP00010038253.1"/>
    <property type="gene ID" value="ENSGALG00010025358.1"/>
</dbReference>
<feature type="region of interest" description="Disordered" evidence="17">
    <location>
        <begin position="498"/>
        <end position="548"/>
    </location>
</feature>
<dbReference type="GO" id="GO:0030496">
    <property type="term" value="C:midbody"/>
    <property type="evidence" value="ECO:0007669"/>
    <property type="project" value="UniProtKB-SubCell"/>
</dbReference>
<evidence type="ECO:0000256" key="17">
    <source>
        <dbReference type="SAM" id="MobiDB-lite"/>
    </source>
</evidence>
<dbReference type="Pfam" id="PF03941">
    <property type="entry name" value="INCENP_ARK-bind"/>
    <property type="match status" value="1"/>
</dbReference>
<dbReference type="InterPro" id="IPR022006">
    <property type="entry name" value="INCENP_N"/>
</dbReference>
<feature type="compositionally biased region" description="Polar residues" evidence="17">
    <location>
        <begin position="388"/>
        <end position="403"/>
    </location>
</feature>
<keyword evidence="8" id="KW-0132">Cell division</keyword>
<dbReference type="OrthoDB" id="6123at2759"/>
<evidence type="ECO:0000256" key="6">
    <source>
        <dbReference type="ARBA" id="ARBA00022454"/>
    </source>
</evidence>
<evidence type="ECO:0000256" key="13">
    <source>
        <dbReference type="ARBA" id="ARBA00023212"/>
    </source>
</evidence>
<feature type="domain" description="Inner centromere protein ARK-binding" evidence="18">
    <location>
        <begin position="716"/>
        <end position="772"/>
    </location>
</feature>
<keyword evidence="14" id="KW-0539">Nucleus</keyword>
<dbReference type="Pfam" id="PF12178">
    <property type="entry name" value="INCENP_N"/>
    <property type="match status" value="1"/>
</dbReference>
<evidence type="ECO:0000256" key="14">
    <source>
        <dbReference type="ARBA" id="ARBA00023242"/>
    </source>
</evidence>
<feature type="region of interest" description="Disordered" evidence="17">
    <location>
        <begin position="47"/>
        <end position="142"/>
    </location>
</feature>
<dbReference type="GeneTree" id="ENSGT00730000111073"/>
<sequence>MAVATGLARLPAVCNQRLAELLRQVDDVDLLWLEEIHEEAARMFGSHYSDQPELMPKTPSQKNRKRRKRPSALRGESLELGRRRLSRRRTNNLKAVSSKRDSQRLQNKEDTEGLGTEAQELSSQTVSRRLTRSQVAAPADRSEVLPEHLRERVVPVVEISVCDRISAEFQFQKCASERAENHSASLPPSSDDKSPKESSAAESQPLPAASELIVPHTPEAKGAGKNKSAFKKTANVADTTVVLSEKELGLEEVDDSAQVQKHNERDDKEPSQRTTDSPETPTGSRLSRRSVRRSLMGKPSTIRRTSLAEKYSLARKRESTIRKSIARTVIKRKAPQKLSVSSSSVNGSGSEEVPEDEETVVNAGPPPVPQTPPKLDFQGLRMSLRSQTVNRNEQQQETSNNECDLSKSEKTQEPPQSARRKTSYKRAVDQRYDTQQAEDGGLSPLRKKTPSPPCPASKVVRPFKTFLHTVQKNQLLMTPSSVGRNGVIKSFIKYNTPLQHDPKEKERQKLQALRKKEEAEQLRKQKVEEEKKRRQEEAKLRREERLRKVLQARERAEQLEEERKRRIEQKLALFDEKTEKAREERLAEEKIKKRAAAKKMEEAEARRRQDEEARKQKALQQEEEERRHKELMQKKKEEEQERARKIAEQRIQAEKQREQQEKAARLQKEVLAAKEQLQKEMEKKENSPACNSYQMTPQYHKDPKPPKINPNNYGMDLNSDDSTDDESQPRKPIPAWASGNQLSQAVIRQYYNPPNVDALFGTIVSPKLEDIFYKSKPRYFKRTSSAVWNSPPFPGAKSVLGLPYSLKKY</sequence>
<evidence type="ECO:0000256" key="9">
    <source>
        <dbReference type="ARBA" id="ARBA00022701"/>
    </source>
</evidence>
<reference evidence="20" key="2">
    <citation type="submission" date="2025-08" db="UniProtKB">
        <authorList>
            <consortium name="Ensembl"/>
        </authorList>
    </citation>
    <scope>IDENTIFICATION</scope>
    <source>
        <strain evidence="20">broiler</strain>
    </source>
</reference>
<evidence type="ECO:0000256" key="12">
    <source>
        <dbReference type="ARBA" id="ARBA00022838"/>
    </source>
</evidence>
<feature type="domain" description="Chromosome passenger complex (CPC) protein INCENP N-terminal" evidence="19">
    <location>
        <begin position="5"/>
        <end position="40"/>
    </location>
</feature>
<evidence type="ECO:0000259" key="19">
    <source>
        <dbReference type="Pfam" id="PF12178"/>
    </source>
</evidence>
<dbReference type="GO" id="GO:0051301">
    <property type="term" value="P:cell division"/>
    <property type="evidence" value="ECO:0007669"/>
    <property type="project" value="UniProtKB-KW"/>
</dbReference>
<name>A0A8V1A4Y8_CHICK</name>
<evidence type="ECO:0000256" key="7">
    <source>
        <dbReference type="ARBA" id="ARBA00022490"/>
    </source>
</evidence>
<evidence type="ECO:0000256" key="5">
    <source>
        <dbReference type="ARBA" id="ARBA00010042"/>
    </source>
</evidence>